<evidence type="ECO:0000256" key="6">
    <source>
        <dbReference type="ARBA" id="ARBA00022729"/>
    </source>
</evidence>
<comment type="similarity">
    <text evidence="2 12">Belongs to the germin family.</text>
</comment>
<evidence type="ECO:0000313" key="15">
    <source>
        <dbReference type="EMBL" id="KAI3912841.1"/>
    </source>
</evidence>
<gene>
    <name evidence="15" type="ORF">MKW98_012783</name>
    <name evidence="14" type="ORF">MKW98_026304</name>
</gene>
<protein>
    <recommendedName>
        <fullName evidence="12">Germin-like protein</fullName>
    </recommendedName>
</protein>
<dbReference type="EMBL" id="JAJJMB010009601">
    <property type="protein sequence ID" value="KAI3912841.1"/>
    <property type="molecule type" value="Genomic_DNA"/>
</dbReference>
<evidence type="ECO:0000256" key="12">
    <source>
        <dbReference type="RuleBase" id="RU366015"/>
    </source>
</evidence>
<dbReference type="Proteomes" id="UP001202328">
    <property type="component" value="Unassembled WGS sequence"/>
</dbReference>
<keyword evidence="3 12" id="KW-0052">Apoplast</keyword>
<keyword evidence="7 11" id="KW-1015">Disulfide bond</keyword>
<evidence type="ECO:0000256" key="1">
    <source>
        <dbReference type="ARBA" id="ARBA00004271"/>
    </source>
</evidence>
<dbReference type="InterPro" id="IPR006045">
    <property type="entry name" value="Cupin_1"/>
</dbReference>
<feature type="binding site" evidence="10">
    <location>
        <position position="164"/>
    </location>
    <ligand>
        <name>Mn(2+)</name>
        <dbReference type="ChEBI" id="CHEBI:29035"/>
    </ligand>
</feature>
<comment type="caution">
    <text evidence="14">The sequence shown here is derived from an EMBL/GenBank/DDBJ whole genome shotgun (WGS) entry which is preliminary data.</text>
</comment>
<evidence type="ECO:0000256" key="8">
    <source>
        <dbReference type="ARBA" id="ARBA00023211"/>
    </source>
</evidence>
<dbReference type="InterPro" id="IPR011051">
    <property type="entry name" value="RmlC_Cupin_sf"/>
</dbReference>
<sequence>MDAKFSIKTTSPFFVVLCLSVLMFFTLSCFSADPDPLQDICVADLNSTIKMNGFPCKPESQVTSNDFFFSGLMTGASTANPEGFGVKRGDVTTFPALNTQGLTVARIDLAPGGIVPLHVHPRGSEANFILKGKVYFGFITTTDVLYAKVMKPGVLNIIPRGLVHFAANVGPRKAVIIAVLNSQLPGFANIPTNLFNSTPAIPNFILAKNFRVDEKIIAAIKAKFALNDSLATGTWQYI</sequence>
<reference evidence="14" key="1">
    <citation type="submission" date="2022-04" db="EMBL/GenBank/DDBJ databases">
        <title>A functionally conserved STORR gene fusion in Papaver species that diverged 16.8 million years ago.</title>
        <authorList>
            <person name="Catania T."/>
        </authorList>
    </citation>
    <scope>NUCLEOTIDE SEQUENCE</scope>
    <source>
        <strain evidence="14">S-188037</strain>
    </source>
</reference>
<dbReference type="CDD" id="cd02241">
    <property type="entry name" value="cupin_OxOx"/>
    <property type="match status" value="1"/>
</dbReference>
<feature type="binding site" evidence="10">
    <location>
        <position position="120"/>
    </location>
    <ligand>
        <name>Mn(2+)</name>
        <dbReference type="ChEBI" id="CHEBI:29035"/>
    </ligand>
</feature>
<dbReference type="FunFam" id="2.60.120.10:FF:000025">
    <property type="entry name" value="germin-like protein subfamily 2 member 1"/>
    <property type="match status" value="1"/>
</dbReference>
<dbReference type="InterPro" id="IPR014710">
    <property type="entry name" value="RmlC-like_jellyroll"/>
</dbReference>
<dbReference type="EMBL" id="JAJJMB010017725">
    <property type="protein sequence ID" value="KAI3835800.1"/>
    <property type="molecule type" value="Genomic_DNA"/>
</dbReference>
<evidence type="ECO:0000256" key="4">
    <source>
        <dbReference type="ARBA" id="ARBA00022525"/>
    </source>
</evidence>
<dbReference type="Pfam" id="PF00190">
    <property type="entry name" value="Cupin_1"/>
    <property type="match status" value="1"/>
</dbReference>
<feature type="signal peptide" evidence="12">
    <location>
        <begin position="1"/>
        <end position="31"/>
    </location>
</feature>
<dbReference type="PRINTS" id="PR00325">
    <property type="entry name" value="GERMIN"/>
</dbReference>
<organism evidence="14 16">
    <name type="scientific">Papaver atlanticum</name>
    <dbReference type="NCBI Taxonomy" id="357466"/>
    <lineage>
        <taxon>Eukaryota</taxon>
        <taxon>Viridiplantae</taxon>
        <taxon>Streptophyta</taxon>
        <taxon>Embryophyta</taxon>
        <taxon>Tracheophyta</taxon>
        <taxon>Spermatophyta</taxon>
        <taxon>Magnoliopsida</taxon>
        <taxon>Ranunculales</taxon>
        <taxon>Papaveraceae</taxon>
        <taxon>Papaveroideae</taxon>
        <taxon>Papaver</taxon>
    </lineage>
</organism>
<dbReference type="Gene3D" id="2.60.120.10">
    <property type="entry name" value="Jelly Rolls"/>
    <property type="match status" value="1"/>
</dbReference>
<dbReference type="SMART" id="SM00835">
    <property type="entry name" value="Cupin_1"/>
    <property type="match status" value="1"/>
</dbReference>
<feature type="binding site" evidence="10">
    <location>
        <position position="118"/>
    </location>
    <ligand>
        <name>Mn(2+)</name>
        <dbReference type="ChEBI" id="CHEBI:29035"/>
    </ligand>
</feature>
<keyword evidence="6 12" id="KW-0732">Signal</keyword>
<dbReference type="GO" id="GO:0030145">
    <property type="term" value="F:manganese ion binding"/>
    <property type="evidence" value="ECO:0007669"/>
    <property type="project" value="UniProtKB-UniRule"/>
</dbReference>
<dbReference type="PROSITE" id="PS51257">
    <property type="entry name" value="PROKAR_LIPOPROTEIN"/>
    <property type="match status" value="1"/>
</dbReference>
<feature type="disulfide bond" evidence="11">
    <location>
        <begin position="41"/>
        <end position="56"/>
    </location>
</feature>
<dbReference type="AlphaFoldDB" id="A0AAD4RWN2"/>
<evidence type="ECO:0000256" key="2">
    <source>
        <dbReference type="ARBA" id="ARBA00007456"/>
    </source>
</evidence>
<keyword evidence="4 12" id="KW-0964">Secreted</keyword>
<evidence type="ECO:0000313" key="14">
    <source>
        <dbReference type="EMBL" id="KAI3835800.1"/>
    </source>
</evidence>
<evidence type="ECO:0000256" key="11">
    <source>
        <dbReference type="PIRSR" id="PIRSR601929-3"/>
    </source>
</evidence>
<evidence type="ECO:0000256" key="3">
    <source>
        <dbReference type="ARBA" id="ARBA00022523"/>
    </source>
</evidence>
<evidence type="ECO:0000256" key="7">
    <source>
        <dbReference type="ARBA" id="ARBA00023157"/>
    </source>
</evidence>
<feature type="chain" id="PRO_5042311478" description="Germin-like protein" evidence="12">
    <location>
        <begin position="32"/>
        <end position="238"/>
    </location>
</feature>
<feature type="binding site" evidence="10">
    <location>
        <position position="125"/>
    </location>
    <ligand>
        <name>Mn(2+)</name>
        <dbReference type="ChEBI" id="CHEBI:29035"/>
    </ligand>
</feature>
<dbReference type="InterPro" id="IPR001929">
    <property type="entry name" value="Germin"/>
</dbReference>
<evidence type="ECO:0000259" key="13">
    <source>
        <dbReference type="SMART" id="SM00835"/>
    </source>
</evidence>
<feature type="binding site" evidence="9">
    <location>
        <position position="120"/>
    </location>
    <ligand>
        <name>oxalate</name>
        <dbReference type="ChEBI" id="CHEBI:30623"/>
    </ligand>
</feature>
<keyword evidence="16" id="KW-1185">Reference proteome</keyword>
<proteinExistence type="inferred from homology"/>
<keyword evidence="8 9" id="KW-0464">Manganese</keyword>
<feature type="binding site" evidence="9">
    <location>
        <position position="125"/>
    </location>
    <ligand>
        <name>oxalate</name>
        <dbReference type="ChEBI" id="CHEBI:30623"/>
    </ligand>
</feature>
<dbReference type="GO" id="GO:0048046">
    <property type="term" value="C:apoplast"/>
    <property type="evidence" value="ECO:0007669"/>
    <property type="project" value="UniProtKB-SubCell"/>
</dbReference>
<evidence type="ECO:0000256" key="5">
    <source>
        <dbReference type="ARBA" id="ARBA00022723"/>
    </source>
</evidence>
<name>A0AAD4RWN2_9MAGN</name>
<keyword evidence="5 9" id="KW-0479">Metal-binding</keyword>
<evidence type="ECO:0000313" key="16">
    <source>
        <dbReference type="Proteomes" id="UP001202328"/>
    </source>
</evidence>
<accession>A0AAD4RWN2</accession>
<dbReference type="GO" id="GO:0010497">
    <property type="term" value="P:plasmodesmata-mediated intercellular transport"/>
    <property type="evidence" value="ECO:0007669"/>
    <property type="project" value="UniProtKB-ARBA"/>
</dbReference>
<feature type="domain" description="Cupin type-1" evidence="13">
    <location>
        <begin position="70"/>
        <end position="218"/>
    </location>
</feature>
<evidence type="ECO:0000256" key="9">
    <source>
        <dbReference type="PIRSR" id="PIRSR601929-1"/>
    </source>
</evidence>
<comment type="subcellular location">
    <subcellularLocation>
        <location evidence="1 12">Secreted</location>
        <location evidence="1 12">Extracellular space</location>
        <location evidence="1 12">Apoplast</location>
    </subcellularLocation>
</comment>
<dbReference type="GO" id="GO:2000280">
    <property type="term" value="P:regulation of root development"/>
    <property type="evidence" value="ECO:0007669"/>
    <property type="project" value="UniProtKB-ARBA"/>
</dbReference>
<dbReference type="GO" id="GO:0009506">
    <property type="term" value="C:plasmodesma"/>
    <property type="evidence" value="ECO:0007669"/>
    <property type="project" value="UniProtKB-ARBA"/>
</dbReference>
<dbReference type="SUPFAM" id="SSF51182">
    <property type="entry name" value="RmlC-like cupins"/>
    <property type="match status" value="1"/>
</dbReference>
<evidence type="ECO:0000256" key="10">
    <source>
        <dbReference type="PIRSR" id="PIRSR601929-2"/>
    </source>
</evidence>
<dbReference type="PANTHER" id="PTHR31238">
    <property type="entry name" value="GERMIN-LIKE PROTEIN SUBFAMILY 3 MEMBER 3"/>
    <property type="match status" value="1"/>
</dbReference>